<dbReference type="SMART" id="SM00342">
    <property type="entry name" value="HTH_ARAC"/>
    <property type="match status" value="1"/>
</dbReference>
<proteinExistence type="predicted"/>
<dbReference type="Gene3D" id="1.10.10.60">
    <property type="entry name" value="Homeodomain-like"/>
    <property type="match status" value="1"/>
</dbReference>
<accession>A0ABZ0BBN1</accession>
<protein>
    <submittedName>
        <fullName evidence="5">Helix-turn-helix domain-containing protein</fullName>
    </submittedName>
</protein>
<evidence type="ECO:0000313" key="6">
    <source>
        <dbReference type="Proteomes" id="UP001302249"/>
    </source>
</evidence>
<dbReference type="EMBL" id="CP135076">
    <property type="protein sequence ID" value="WNO54481.1"/>
    <property type="molecule type" value="Genomic_DNA"/>
</dbReference>
<dbReference type="PROSITE" id="PS01124">
    <property type="entry name" value="HTH_ARAC_FAMILY_2"/>
    <property type="match status" value="1"/>
</dbReference>
<dbReference type="RefSeq" id="WP_313917017.1">
    <property type="nucleotide sequence ID" value="NZ_CP135076.1"/>
</dbReference>
<name>A0ABZ0BBN1_9SPHN</name>
<dbReference type="PANTHER" id="PTHR46796">
    <property type="entry name" value="HTH-TYPE TRANSCRIPTIONAL ACTIVATOR RHAS-RELATED"/>
    <property type="match status" value="1"/>
</dbReference>
<evidence type="ECO:0000256" key="1">
    <source>
        <dbReference type="ARBA" id="ARBA00023015"/>
    </source>
</evidence>
<evidence type="ECO:0000256" key="3">
    <source>
        <dbReference type="ARBA" id="ARBA00023163"/>
    </source>
</evidence>
<keyword evidence="1" id="KW-0805">Transcription regulation</keyword>
<dbReference type="InterPro" id="IPR050204">
    <property type="entry name" value="AraC_XylS_family_regulators"/>
</dbReference>
<evidence type="ECO:0000256" key="2">
    <source>
        <dbReference type="ARBA" id="ARBA00023125"/>
    </source>
</evidence>
<dbReference type="Proteomes" id="UP001302249">
    <property type="component" value="Chromosome"/>
</dbReference>
<gene>
    <name evidence="5" type="ORF">RPR59_04290</name>
</gene>
<reference evidence="5 6" key="1">
    <citation type="submission" date="2023-09" db="EMBL/GenBank/DDBJ databases">
        <authorList>
            <person name="Rey-Velasco X."/>
        </authorList>
    </citation>
    <scope>NUCLEOTIDE SEQUENCE [LARGE SCALE GENOMIC DNA]</scope>
    <source>
        <strain evidence="5 6">W311</strain>
    </source>
</reference>
<keyword evidence="6" id="KW-1185">Reference proteome</keyword>
<keyword evidence="3" id="KW-0804">Transcription</keyword>
<evidence type="ECO:0000313" key="5">
    <source>
        <dbReference type="EMBL" id="WNO54481.1"/>
    </source>
</evidence>
<dbReference type="Pfam" id="PF12833">
    <property type="entry name" value="HTH_18"/>
    <property type="match status" value="1"/>
</dbReference>
<feature type="domain" description="HTH araC/xylS-type" evidence="4">
    <location>
        <begin position="130"/>
        <end position="229"/>
    </location>
</feature>
<evidence type="ECO:0000259" key="4">
    <source>
        <dbReference type="PROSITE" id="PS01124"/>
    </source>
</evidence>
<organism evidence="5 6">
    <name type="scientific">Stakelama saccharophila</name>
    <dbReference type="NCBI Taxonomy" id="3075605"/>
    <lineage>
        <taxon>Bacteria</taxon>
        <taxon>Pseudomonadati</taxon>
        <taxon>Pseudomonadota</taxon>
        <taxon>Alphaproteobacteria</taxon>
        <taxon>Sphingomonadales</taxon>
        <taxon>Sphingomonadaceae</taxon>
        <taxon>Stakelama</taxon>
    </lineage>
</organism>
<keyword evidence="2" id="KW-0238">DNA-binding</keyword>
<dbReference type="InterPro" id="IPR018060">
    <property type="entry name" value="HTH_AraC"/>
</dbReference>
<sequence>MPVFEDTERADHAQLRLRLSPGGAEYRFPDGTVQVAPDLHVIGPTTGAMKVKAQGPVVCFGMGVTPVGWGALIGNNAWTMTNRVVDAVEIMGPAVAEAAEKLKGLESPDAMREIAEAMIGKLLRSTGPDLAFIHTVDAWLADTPSPTVSALARATGVSARQLERKCKSLYGAPPKVLARKYRALRTAVALVSDGVSSADAIDRGFYDQSHLIREVKHFTGLTPGQMHANPNLLAQLTIAQRHALGGRVKKIISHT</sequence>